<accession>A0AAX4JN69</accession>
<keyword evidence="3" id="KW-1185">Reference proteome</keyword>
<sequence length="324" mass="37073">MVATFRRHLEFAPLPAPAEKIDQSSIVQQIKAELKLELMNDITLRFNSLLNRIDNIDFKVDNLSYKYDQLLEKSSKFNLHRSTEEFDFVSTRSENPNTASKIDHLHTDIPSHHALLERLDARVDKLDAKVDRCDINSSTCTTKLEEQENLFKAYQESIKTIEARVEKAQENGIIVSEKLKMLEVDTENIKEDMARASDNIEEVEGGLSVECKTHNIVVKQHQIRAMNSVLIAAGRWALPVPTSDDRYAPAGLKDFPQPGEWALHSPHRIQELNQEDLDDWLEAYGLGEKCHNFGSMEVTSQQKRAFLFHFIGGNYNLSFFQAED</sequence>
<reference evidence="2 3" key="1">
    <citation type="submission" date="2024-01" db="EMBL/GenBank/DDBJ databases">
        <title>Comparative genomics of Cryptococcus and Kwoniella reveals pathogenesis evolution and contrasting modes of karyotype evolution via chromosome fusion or intercentromeric recombination.</title>
        <authorList>
            <person name="Coelho M.A."/>
            <person name="David-Palma M."/>
            <person name="Shea T."/>
            <person name="Bowers K."/>
            <person name="McGinley-Smith S."/>
            <person name="Mohammad A.W."/>
            <person name="Gnirke A."/>
            <person name="Yurkov A.M."/>
            <person name="Nowrousian M."/>
            <person name="Sun S."/>
            <person name="Cuomo C.A."/>
            <person name="Heitman J."/>
        </authorList>
    </citation>
    <scope>NUCLEOTIDE SEQUENCE [LARGE SCALE GENOMIC DNA]</scope>
    <source>
        <strain evidence="2 3">CBS 6074</strain>
    </source>
</reference>
<feature type="coiled-coil region" evidence="1">
    <location>
        <begin position="116"/>
        <end position="199"/>
    </location>
</feature>
<evidence type="ECO:0000256" key="1">
    <source>
        <dbReference type="SAM" id="Coils"/>
    </source>
</evidence>
<dbReference type="SUPFAM" id="SSF57997">
    <property type="entry name" value="Tropomyosin"/>
    <property type="match status" value="1"/>
</dbReference>
<keyword evidence="1" id="KW-0175">Coiled coil</keyword>
<dbReference type="GeneID" id="91092412"/>
<gene>
    <name evidence="2" type="ORF">L201_001740</name>
</gene>
<proteinExistence type="predicted"/>
<evidence type="ECO:0000313" key="3">
    <source>
        <dbReference type="Proteomes" id="UP001355207"/>
    </source>
</evidence>
<dbReference type="Proteomes" id="UP001355207">
    <property type="component" value="Chromosome 2"/>
</dbReference>
<dbReference type="EMBL" id="CP144099">
    <property type="protein sequence ID" value="WWC86861.1"/>
    <property type="molecule type" value="Genomic_DNA"/>
</dbReference>
<evidence type="ECO:0000313" key="2">
    <source>
        <dbReference type="EMBL" id="WWC86861.1"/>
    </source>
</evidence>
<organism evidence="2 3">
    <name type="scientific">Kwoniella dendrophila CBS 6074</name>
    <dbReference type="NCBI Taxonomy" id="1295534"/>
    <lineage>
        <taxon>Eukaryota</taxon>
        <taxon>Fungi</taxon>
        <taxon>Dikarya</taxon>
        <taxon>Basidiomycota</taxon>
        <taxon>Agaricomycotina</taxon>
        <taxon>Tremellomycetes</taxon>
        <taxon>Tremellales</taxon>
        <taxon>Cryptococcaceae</taxon>
        <taxon>Kwoniella</taxon>
    </lineage>
</organism>
<dbReference type="RefSeq" id="XP_066073624.1">
    <property type="nucleotide sequence ID" value="XM_066217527.1"/>
</dbReference>
<dbReference type="AlphaFoldDB" id="A0AAX4JN69"/>
<name>A0AAX4JN69_9TREE</name>
<protein>
    <submittedName>
        <fullName evidence="2">Uncharacterized protein</fullName>
    </submittedName>
</protein>